<keyword evidence="1" id="KW-0067">ATP-binding</keyword>
<feature type="compositionally biased region" description="Low complexity" evidence="2">
    <location>
        <begin position="161"/>
        <end position="171"/>
    </location>
</feature>
<evidence type="ECO:0000256" key="2">
    <source>
        <dbReference type="SAM" id="MobiDB-lite"/>
    </source>
</evidence>
<evidence type="ECO:0000313" key="3">
    <source>
        <dbReference type="EMBL" id="KAK4798481.1"/>
    </source>
</evidence>
<name>A0AAN7RHF8_TRANT</name>
<dbReference type="InterPro" id="IPR011009">
    <property type="entry name" value="Kinase-like_dom_sf"/>
</dbReference>
<evidence type="ECO:0000256" key="1">
    <source>
        <dbReference type="PROSITE-ProRule" id="PRU10141"/>
    </source>
</evidence>
<dbReference type="GO" id="GO:0005524">
    <property type="term" value="F:ATP binding"/>
    <property type="evidence" value="ECO:0007669"/>
    <property type="project" value="UniProtKB-UniRule"/>
</dbReference>
<accession>A0AAN7RHF8</accession>
<gene>
    <name evidence="3" type="ORF">SAY86_030807</name>
</gene>
<dbReference type="EMBL" id="JAXQNO010000005">
    <property type="protein sequence ID" value="KAK4798481.1"/>
    <property type="molecule type" value="Genomic_DNA"/>
</dbReference>
<sequence length="193" mass="20650">MDRAIGGKFKMGRKIGSGSFGELYLGVNVHSGEEVAIKLATGRAGPSGEKAEKPPVGQEIRDELSGSVEVFTRRNASGVGVHGDHSKLKAPEDGPPKDLHDSERDHTATSRHGSASKRVMVSSSGRPSSSGEPNDSRISRLVSSSGRLSTSQRIQAESEPRLSSLSRPSSSRGIRDSQIRSFERLTISSDKRK</sequence>
<reference evidence="3 4" key="1">
    <citation type="journal article" date="2023" name="Hortic Res">
        <title>Pangenome of water caltrop reveals structural variations and asymmetric subgenome divergence after allopolyploidization.</title>
        <authorList>
            <person name="Zhang X."/>
            <person name="Chen Y."/>
            <person name="Wang L."/>
            <person name="Yuan Y."/>
            <person name="Fang M."/>
            <person name="Shi L."/>
            <person name="Lu R."/>
            <person name="Comes H.P."/>
            <person name="Ma Y."/>
            <person name="Chen Y."/>
            <person name="Huang G."/>
            <person name="Zhou Y."/>
            <person name="Zheng Z."/>
            <person name="Qiu Y."/>
        </authorList>
    </citation>
    <scope>NUCLEOTIDE SEQUENCE [LARGE SCALE GENOMIC DNA]</scope>
    <source>
        <strain evidence="3">F231</strain>
    </source>
</reference>
<feature type="compositionally biased region" description="Polar residues" evidence="2">
    <location>
        <begin position="141"/>
        <end position="155"/>
    </location>
</feature>
<feature type="compositionally biased region" description="Low complexity" evidence="2">
    <location>
        <begin position="122"/>
        <end position="131"/>
    </location>
</feature>
<proteinExistence type="predicted"/>
<dbReference type="Gene3D" id="3.30.200.20">
    <property type="entry name" value="Phosphorylase Kinase, domain 1"/>
    <property type="match status" value="1"/>
</dbReference>
<dbReference type="PROSITE" id="PS00107">
    <property type="entry name" value="PROTEIN_KINASE_ATP"/>
    <property type="match status" value="1"/>
</dbReference>
<protein>
    <recommendedName>
        <fullName evidence="5">Casein kinase I</fullName>
    </recommendedName>
</protein>
<dbReference type="InterPro" id="IPR017441">
    <property type="entry name" value="Protein_kinase_ATP_BS"/>
</dbReference>
<comment type="caution">
    <text evidence="3">The sequence shown here is derived from an EMBL/GenBank/DDBJ whole genome shotgun (WGS) entry which is preliminary data.</text>
</comment>
<keyword evidence="4" id="KW-1185">Reference proteome</keyword>
<feature type="region of interest" description="Disordered" evidence="2">
    <location>
        <begin position="40"/>
        <end position="178"/>
    </location>
</feature>
<dbReference type="AlphaFoldDB" id="A0AAN7RHF8"/>
<feature type="compositionally biased region" description="Basic and acidic residues" evidence="2">
    <location>
        <begin position="82"/>
        <end position="108"/>
    </location>
</feature>
<keyword evidence="1" id="KW-0547">Nucleotide-binding</keyword>
<feature type="compositionally biased region" description="Basic and acidic residues" evidence="2">
    <location>
        <begin position="49"/>
        <end position="64"/>
    </location>
</feature>
<dbReference type="SUPFAM" id="SSF56112">
    <property type="entry name" value="Protein kinase-like (PK-like)"/>
    <property type="match status" value="1"/>
</dbReference>
<evidence type="ECO:0008006" key="5">
    <source>
        <dbReference type="Google" id="ProtNLM"/>
    </source>
</evidence>
<feature type="binding site" evidence="1">
    <location>
        <position position="38"/>
    </location>
    <ligand>
        <name>ATP</name>
        <dbReference type="ChEBI" id="CHEBI:30616"/>
    </ligand>
</feature>
<organism evidence="3 4">
    <name type="scientific">Trapa natans</name>
    <name type="common">Water chestnut</name>
    <dbReference type="NCBI Taxonomy" id="22666"/>
    <lineage>
        <taxon>Eukaryota</taxon>
        <taxon>Viridiplantae</taxon>
        <taxon>Streptophyta</taxon>
        <taxon>Embryophyta</taxon>
        <taxon>Tracheophyta</taxon>
        <taxon>Spermatophyta</taxon>
        <taxon>Magnoliopsida</taxon>
        <taxon>eudicotyledons</taxon>
        <taxon>Gunneridae</taxon>
        <taxon>Pentapetalae</taxon>
        <taxon>rosids</taxon>
        <taxon>malvids</taxon>
        <taxon>Myrtales</taxon>
        <taxon>Lythraceae</taxon>
        <taxon>Trapa</taxon>
    </lineage>
</organism>
<dbReference type="Proteomes" id="UP001346149">
    <property type="component" value="Unassembled WGS sequence"/>
</dbReference>
<evidence type="ECO:0000313" key="4">
    <source>
        <dbReference type="Proteomes" id="UP001346149"/>
    </source>
</evidence>